<dbReference type="PANTHER" id="PTHR43701">
    <property type="entry name" value="MEMBRANE TRANSPORTER PROTEIN MJ0441-RELATED"/>
    <property type="match status" value="1"/>
</dbReference>
<feature type="transmembrane region" description="Helical" evidence="6">
    <location>
        <begin position="104"/>
        <end position="123"/>
    </location>
</feature>
<reference evidence="7 8" key="1">
    <citation type="submission" date="2018-04" db="EMBL/GenBank/DDBJ databases">
        <title>Brenneria corticis sp.nov.</title>
        <authorList>
            <person name="Li Y."/>
        </authorList>
    </citation>
    <scope>NUCLEOTIDE SEQUENCE [LARGE SCALE GENOMIC DNA]</scope>
    <source>
        <strain evidence="7 8">LMG 27715</strain>
    </source>
</reference>
<feature type="transmembrane region" description="Helical" evidence="6">
    <location>
        <begin position="182"/>
        <end position="200"/>
    </location>
</feature>
<keyword evidence="5 6" id="KW-0472">Membrane</keyword>
<dbReference type="Pfam" id="PF01925">
    <property type="entry name" value="TauE"/>
    <property type="match status" value="1"/>
</dbReference>
<keyword evidence="4 6" id="KW-1133">Transmembrane helix</keyword>
<dbReference type="AlphaFoldDB" id="A0A2U1TP50"/>
<dbReference type="InterPro" id="IPR002781">
    <property type="entry name" value="TM_pro_TauE-like"/>
</dbReference>
<proteinExistence type="inferred from homology"/>
<dbReference type="Proteomes" id="UP000245138">
    <property type="component" value="Unassembled WGS sequence"/>
</dbReference>
<gene>
    <name evidence="7" type="ORF">B4923_14555</name>
</gene>
<keyword evidence="8" id="KW-1185">Reference proteome</keyword>
<comment type="caution">
    <text evidence="7">The sequence shown here is derived from an EMBL/GenBank/DDBJ whole genome shotgun (WGS) entry which is preliminary data.</text>
</comment>
<evidence type="ECO:0000256" key="6">
    <source>
        <dbReference type="RuleBase" id="RU363041"/>
    </source>
</evidence>
<comment type="similarity">
    <text evidence="2 6">Belongs to the 4-toluene sulfonate uptake permease (TSUP) (TC 2.A.102) family.</text>
</comment>
<dbReference type="InterPro" id="IPR051598">
    <property type="entry name" value="TSUP/Inactive_protease-like"/>
</dbReference>
<feature type="transmembrane region" description="Helical" evidence="6">
    <location>
        <begin position="207"/>
        <end position="228"/>
    </location>
</feature>
<name>A0A2U1TP50_9GAMM</name>
<dbReference type="PANTHER" id="PTHR43701:SF2">
    <property type="entry name" value="MEMBRANE TRANSPORTER PROTEIN YJNA-RELATED"/>
    <property type="match status" value="1"/>
</dbReference>
<keyword evidence="3 6" id="KW-0812">Transmembrane</keyword>
<sequence>MFSLMVFSDILLCLLLGVGLGVCGGMLGIGGGLIAIPILGILFNMDQHLAQGTALVMITPNVLIGFLRYRQRNRIDGRVALIMCVFASVSSYLAAHIASSIDVYHLQRAFAIFLLLLAAYYMWQWYNRQRNQAPEIVLSTRYLPLLGVASGVMSGIFTVGGGLVVVPLLVTLFAFAQTQAQGMALILVVPGALAALLSYSQAGNVDWLIGIPLALGGIFSVSWGVALAHKLPVVYLRAAFCLVLVGVGITMLVLK</sequence>
<evidence type="ECO:0000313" key="8">
    <source>
        <dbReference type="Proteomes" id="UP000245138"/>
    </source>
</evidence>
<evidence type="ECO:0000313" key="7">
    <source>
        <dbReference type="EMBL" id="PWC11183.1"/>
    </source>
</evidence>
<dbReference type="GO" id="GO:0005886">
    <property type="term" value="C:plasma membrane"/>
    <property type="evidence" value="ECO:0007669"/>
    <property type="project" value="UniProtKB-SubCell"/>
</dbReference>
<organism evidence="7 8">
    <name type="scientific">Brenneria roseae subsp. americana</name>
    <dbReference type="NCBI Taxonomy" id="1508507"/>
    <lineage>
        <taxon>Bacteria</taxon>
        <taxon>Pseudomonadati</taxon>
        <taxon>Pseudomonadota</taxon>
        <taxon>Gammaproteobacteria</taxon>
        <taxon>Enterobacterales</taxon>
        <taxon>Pectobacteriaceae</taxon>
        <taxon>Brenneria</taxon>
    </lineage>
</organism>
<evidence type="ECO:0000256" key="1">
    <source>
        <dbReference type="ARBA" id="ARBA00004141"/>
    </source>
</evidence>
<feature type="transmembrane region" description="Helical" evidence="6">
    <location>
        <begin position="49"/>
        <end position="67"/>
    </location>
</feature>
<comment type="subcellular location">
    <subcellularLocation>
        <location evidence="6">Cell membrane</location>
        <topology evidence="6">Multi-pass membrane protein</topology>
    </subcellularLocation>
    <subcellularLocation>
        <location evidence="1">Membrane</location>
        <topology evidence="1">Multi-pass membrane protein</topology>
    </subcellularLocation>
</comment>
<protein>
    <recommendedName>
        <fullName evidence="6">Probable membrane transporter protein</fullName>
    </recommendedName>
</protein>
<keyword evidence="6" id="KW-1003">Cell membrane</keyword>
<evidence type="ECO:0000256" key="2">
    <source>
        <dbReference type="ARBA" id="ARBA00009142"/>
    </source>
</evidence>
<evidence type="ECO:0000256" key="5">
    <source>
        <dbReference type="ARBA" id="ARBA00023136"/>
    </source>
</evidence>
<feature type="transmembrane region" description="Helical" evidence="6">
    <location>
        <begin position="143"/>
        <end position="176"/>
    </location>
</feature>
<feature type="transmembrane region" description="Helical" evidence="6">
    <location>
        <begin position="79"/>
        <end position="98"/>
    </location>
</feature>
<evidence type="ECO:0000256" key="4">
    <source>
        <dbReference type="ARBA" id="ARBA00022989"/>
    </source>
</evidence>
<accession>A0A2U1TP50</accession>
<dbReference type="EMBL" id="QDKJ01000011">
    <property type="protein sequence ID" value="PWC11183.1"/>
    <property type="molecule type" value="Genomic_DNA"/>
</dbReference>
<dbReference type="RefSeq" id="WP_109055157.1">
    <property type="nucleotide sequence ID" value="NZ_QDKJ01000011.1"/>
</dbReference>
<evidence type="ECO:0000256" key="3">
    <source>
        <dbReference type="ARBA" id="ARBA00022692"/>
    </source>
</evidence>
<feature type="transmembrane region" description="Helical" evidence="6">
    <location>
        <begin position="12"/>
        <end position="43"/>
    </location>
</feature>
<dbReference type="OrthoDB" id="7030574at2"/>
<feature type="transmembrane region" description="Helical" evidence="6">
    <location>
        <begin position="234"/>
        <end position="254"/>
    </location>
</feature>